<proteinExistence type="predicted"/>
<accession>A0A7I8DJE1</accession>
<organism evidence="1 2">
    <name type="scientific">Effusibacillus dendaii</name>
    <dbReference type="NCBI Taxonomy" id="2743772"/>
    <lineage>
        <taxon>Bacteria</taxon>
        <taxon>Bacillati</taxon>
        <taxon>Bacillota</taxon>
        <taxon>Bacilli</taxon>
        <taxon>Bacillales</taxon>
        <taxon>Alicyclobacillaceae</taxon>
        <taxon>Effusibacillus</taxon>
    </lineage>
</organism>
<dbReference type="Proteomes" id="UP000593802">
    <property type="component" value="Chromosome"/>
</dbReference>
<dbReference type="RefSeq" id="WP_264175974.1">
    <property type="nucleotide sequence ID" value="NZ_AP023366.1"/>
</dbReference>
<dbReference type="AlphaFoldDB" id="A0A7I8DJE1"/>
<evidence type="ECO:0000313" key="2">
    <source>
        <dbReference type="Proteomes" id="UP000593802"/>
    </source>
</evidence>
<dbReference type="EMBL" id="AP023366">
    <property type="protein sequence ID" value="BCJ87961.1"/>
    <property type="molecule type" value="Genomic_DNA"/>
</dbReference>
<evidence type="ECO:0000313" key="1">
    <source>
        <dbReference type="EMBL" id="BCJ87961.1"/>
    </source>
</evidence>
<name>A0A7I8DJE1_9BACL</name>
<keyword evidence="2" id="KW-1185">Reference proteome</keyword>
<dbReference type="KEGG" id="eff:skT53_29460"/>
<protein>
    <submittedName>
        <fullName evidence="1">Uncharacterized protein</fullName>
    </submittedName>
</protein>
<gene>
    <name evidence="1" type="ORF">skT53_29460</name>
</gene>
<sequence length="42" mass="4659">MLFHAGFSLHQEGVFGVVDEGAGDEIVQVVRFLWKRAKIQSG</sequence>
<reference evidence="1 2" key="1">
    <citation type="submission" date="2020-08" db="EMBL/GenBank/DDBJ databases">
        <title>Complete Genome Sequence of Effusibacillus dendaii Strain skT53, Isolated from Farmland soil.</title>
        <authorList>
            <person name="Konishi T."/>
            <person name="Kawasaki H."/>
        </authorList>
    </citation>
    <scope>NUCLEOTIDE SEQUENCE [LARGE SCALE GENOMIC DNA]</scope>
    <source>
        <strain evidence="2">skT53</strain>
    </source>
</reference>